<name>A0A7H8RAF2_TALRU</name>
<accession>A0A7H8RAF2</accession>
<dbReference type="KEGG" id="trg:TRUGW13939_10532"/>
<dbReference type="OrthoDB" id="3645574at2759"/>
<dbReference type="GeneID" id="55998011"/>
<dbReference type="EMBL" id="CP055903">
    <property type="protein sequence ID" value="QKX63362.1"/>
    <property type="molecule type" value="Genomic_DNA"/>
</dbReference>
<evidence type="ECO:0000313" key="2">
    <source>
        <dbReference type="Proteomes" id="UP000509510"/>
    </source>
</evidence>
<evidence type="ECO:0008006" key="3">
    <source>
        <dbReference type="Google" id="ProtNLM"/>
    </source>
</evidence>
<protein>
    <recommendedName>
        <fullName evidence="3">Aminoglycoside phosphotransferase domain-containing protein</fullName>
    </recommendedName>
</protein>
<dbReference type="RefSeq" id="XP_035349536.1">
    <property type="nucleotide sequence ID" value="XM_035493643.1"/>
</dbReference>
<reference evidence="2" key="1">
    <citation type="submission" date="2020-06" db="EMBL/GenBank/DDBJ databases">
        <title>A chromosome-scale genome assembly of Talaromyces rugulosus W13939.</title>
        <authorList>
            <person name="Wang B."/>
            <person name="Guo L."/>
            <person name="Ye K."/>
            <person name="Wang L."/>
        </authorList>
    </citation>
    <scope>NUCLEOTIDE SEQUENCE [LARGE SCALE GENOMIC DNA]</scope>
    <source>
        <strain evidence="2">W13939</strain>
    </source>
</reference>
<dbReference type="AlphaFoldDB" id="A0A7H8RAF2"/>
<organism evidence="1 2">
    <name type="scientific">Talaromyces rugulosus</name>
    <name type="common">Penicillium rugulosum</name>
    <dbReference type="NCBI Taxonomy" id="121627"/>
    <lineage>
        <taxon>Eukaryota</taxon>
        <taxon>Fungi</taxon>
        <taxon>Dikarya</taxon>
        <taxon>Ascomycota</taxon>
        <taxon>Pezizomycotina</taxon>
        <taxon>Eurotiomycetes</taxon>
        <taxon>Eurotiomycetidae</taxon>
        <taxon>Eurotiales</taxon>
        <taxon>Trichocomaceae</taxon>
        <taxon>Talaromyces</taxon>
        <taxon>Talaromyces sect. Islandici</taxon>
    </lineage>
</organism>
<proteinExistence type="predicted"/>
<dbReference type="PANTHER" id="PTHR21310:SF37">
    <property type="entry name" value="AMINOGLYCOSIDE PHOSPHOTRANSFERASE DOMAIN-CONTAINING PROTEIN"/>
    <property type="match status" value="1"/>
</dbReference>
<evidence type="ECO:0000313" key="1">
    <source>
        <dbReference type="EMBL" id="QKX63362.1"/>
    </source>
</evidence>
<gene>
    <name evidence="1" type="ORF">TRUGW13939_10532</name>
</gene>
<dbReference type="SUPFAM" id="SSF56112">
    <property type="entry name" value="Protein kinase-like (PK-like)"/>
    <property type="match status" value="1"/>
</dbReference>
<dbReference type="Proteomes" id="UP000509510">
    <property type="component" value="Chromosome VI"/>
</dbReference>
<keyword evidence="2" id="KW-1185">Reference proteome</keyword>
<dbReference type="PANTHER" id="PTHR21310">
    <property type="entry name" value="AMINOGLYCOSIDE PHOSPHOTRANSFERASE-RELATED-RELATED"/>
    <property type="match status" value="1"/>
</dbReference>
<dbReference type="InterPro" id="IPR011009">
    <property type="entry name" value="Kinase-like_dom_sf"/>
</dbReference>
<dbReference type="InterPro" id="IPR051678">
    <property type="entry name" value="AGP_Transferase"/>
</dbReference>
<sequence length="516" mass="60200">MVSTDARLELLSKSIDLSYALENDDNILEQLTYPSRRVDFFVHLYEHQQNIEATTAYHLGISSKYCKISEVKEWRHGSFNVCIPVDISNGHYAGKRVLIRFPLPYKVGESRYPGNADEKLHCEVAAYMWINQNCPSVPIPKLLGFSFYNNRTFLLPQSTTFFNRFIWHARRFLSSLFGTPLPCDYVISGSPHALGYGYILLEYIGPSTGKMLSSSWDVHRHDRNRRMNLFKDLSNIMLTLAGSIFPKIGSLTVDDHGMVQLENRPLTLRIQHMENEGIPTDIDRRQTYCTSEAYVLDLIRCHDNKIRFQPNSICDEYDGRAQLATLGIMRTIYSHYLQHARRNGPFLFSLTDLHQSNIFVDDDLHIRCIIDLEWACLLPVEMIQPPWWLTSRGIDELPEGEYLKEYDDRRREFIKCFETEEKSLYPKRQPYIADTMNTGWGSGAFWFFQVLSNPRAVSGLFLDHIQPIYDRTQDLNFDSIVSRYWAPNTEEFIAKKIQDKMDYDCELKRRFQPPLT</sequence>